<dbReference type="AlphaFoldDB" id="A0A3N5BMW9"/>
<accession>A0A3N5BMW9</accession>
<evidence type="ECO:0000256" key="1">
    <source>
        <dbReference type="SAM" id="Phobius"/>
    </source>
</evidence>
<keyword evidence="1" id="KW-0812">Transmembrane</keyword>
<feature type="transmembrane region" description="Helical" evidence="1">
    <location>
        <begin position="66"/>
        <end position="85"/>
    </location>
</feature>
<comment type="caution">
    <text evidence="2">The sequence shown here is derived from an EMBL/GenBank/DDBJ whole genome shotgun (WGS) entry which is preliminary data.</text>
</comment>
<evidence type="ECO:0000313" key="3">
    <source>
        <dbReference type="Proteomes" id="UP000277108"/>
    </source>
</evidence>
<dbReference type="Proteomes" id="UP000277108">
    <property type="component" value="Unassembled WGS sequence"/>
</dbReference>
<protein>
    <submittedName>
        <fullName evidence="2">Uncharacterized protein</fullName>
    </submittedName>
</protein>
<feature type="transmembrane region" description="Helical" evidence="1">
    <location>
        <begin position="91"/>
        <end position="108"/>
    </location>
</feature>
<organism evidence="2 3">
    <name type="scientific">Abyssicoccus albus</name>
    <dbReference type="NCBI Taxonomy" id="1817405"/>
    <lineage>
        <taxon>Bacteria</taxon>
        <taxon>Bacillati</taxon>
        <taxon>Bacillota</taxon>
        <taxon>Bacilli</taxon>
        <taxon>Bacillales</taxon>
        <taxon>Abyssicoccaceae</taxon>
    </lineage>
</organism>
<keyword evidence="1" id="KW-0472">Membrane</keyword>
<feature type="transmembrane region" description="Helical" evidence="1">
    <location>
        <begin position="28"/>
        <end position="46"/>
    </location>
</feature>
<name>A0A3N5BMW9_9BACL</name>
<reference evidence="2 3" key="1">
    <citation type="submission" date="2018-11" db="EMBL/GenBank/DDBJ databases">
        <title>Genomic Encyclopedia of Type Strains, Phase IV (KMG-IV): sequencing the most valuable type-strain genomes for metagenomic binning, comparative biology and taxonomic classification.</title>
        <authorList>
            <person name="Goeker M."/>
        </authorList>
    </citation>
    <scope>NUCLEOTIDE SEQUENCE [LARGE SCALE GENOMIC DNA]</scope>
    <source>
        <strain evidence="2 3">DSM 29158</strain>
    </source>
</reference>
<gene>
    <name evidence="2" type="ORF">EDD62_1126</name>
</gene>
<sequence>MSNNVWGLFPIYLFFAHYLAQQSEGMEWLYIVVLLLFVLQFVLSTIDYIKFGREELAADVRKSLEYKLVGLNVLAILLIVIDTLFLTPPTLLIGGIEVIISVICILILRSSNIYPMIRKNKRAYLENES</sequence>
<dbReference type="RefSeq" id="WP_123807866.1">
    <property type="nucleotide sequence ID" value="NZ_RKRK01000003.1"/>
</dbReference>
<keyword evidence="3" id="KW-1185">Reference proteome</keyword>
<proteinExistence type="predicted"/>
<keyword evidence="1" id="KW-1133">Transmembrane helix</keyword>
<dbReference type="EMBL" id="RKRK01000003">
    <property type="protein sequence ID" value="RPF56490.1"/>
    <property type="molecule type" value="Genomic_DNA"/>
</dbReference>
<evidence type="ECO:0000313" key="2">
    <source>
        <dbReference type="EMBL" id="RPF56490.1"/>
    </source>
</evidence>